<dbReference type="Proteomes" id="UP000286931">
    <property type="component" value="Unassembled WGS sequence"/>
</dbReference>
<dbReference type="GO" id="GO:0043190">
    <property type="term" value="C:ATP-binding cassette (ABC) transporter complex"/>
    <property type="evidence" value="ECO:0007669"/>
    <property type="project" value="InterPro"/>
</dbReference>
<feature type="domain" description="Solute-binding protein family 5" evidence="5">
    <location>
        <begin position="101"/>
        <end position="461"/>
    </location>
</feature>
<keyword evidence="4" id="KW-0732">Signal</keyword>
<dbReference type="GO" id="GO:0042597">
    <property type="term" value="C:periplasmic space"/>
    <property type="evidence" value="ECO:0007669"/>
    <property type="project" value="UniProtKB-ARBA"/>
</dbReference>
<evidence type="ECO:0000313" key="6">
    <source>
        <dbReference type="EMBL" id="GCD93791.1"/>
    </source>
</evidence>
<dbReference type="PIRSF" id="PIRSF002741">
    <property type="entry name" value="MppA"/>
    <property type="match status" value="1"/>
</dbReference>
<reference evidence="6 7" key="1">
    <citation type="submission" date="2018-12" db="EMBL/GenBank/DDBJ databases">
        <title>Draft genome sequence of Embleya hyalina NBRC 13850T.</title>
        <authorList>
            <person name="Komaki H."/>
            <person name="Hosoyama A."/>
            <person name="Kimura A."/>
            <person name="Ichikawa N."/>
            <person name="Tamura T."/>
        </authorList>
    </citation>
    <scope>NUCLEOTIDE SEQUENCE [LARGE SCALE GENOMIC DNA]</scope>
    <source>
        <strain evidence="6 7">NBRC 13850</strain>
    </source>
</reference>
<dbReference type="SUPFAM" id="SSF53850">
    <property type="entry name" value="Periplasmic binding protein-like II"/>
    <property type="match status" value="1"/>
</dbReference>
<evidence type="ECO:0000256" key="4">
    <source>
        <dbReference type="ARBA" id="ARBA00022729"/>
    </source>
</evidence>
<dbReference type="CDD" id="cd08492">
    <property type="entry name" value="PBP2_NikA_DppA_OppA_like_15"/>
    <property type="match status" value="1"/>
</dbReference>
<dbReference type="OrthoDB" id="5240629at2"/>
<name>A0A401YGQ2_9ACTN</name>
<dbReference type="EMBL" id="BIFH01000014">
    <property type="protein sequence ID" value="GCD93791.1"/>
    <property type="molecule type" value="Genomic_DNA"/>
</dbReference>
<accession>A0A401YGQ2</accession>
<dbReference type="InterPro" id="IPR000914">
    <property type="entry name" value="SBP_5_dom"/>
</dbReference>
<dbReference type="Gene3D" id="3.10.105.10">
    <property type="entry name" value="Dipeptide-binding Protein, Domain 3"/>
    <property type="match status" value="1"/>
</dbReference>
<keyword evidence="7" id="KW-1185">Reference proteome</keyword>
<dbReference type="PANTHER" id="PTHR30290">
    <property type="entry name" value="PERIPLASMIC BINDING COMPONENT OF ABC TRANSPORTER"/>
    <property type="match status" value="1"/>
</dbReference>
<dbReference type="InterPro" id="IPR030678">
    <property type="entry name" value="Peptide/Ni-bd"/>
</dbReference>
<dbReference type="InterPro" id="IPR039424">
    <property type="entry name" value="SBP_5"/>
</dbReference>
<organism evidence="6 7">
    <name type="scientific">Embleya hyalina</name>
    <dbReference type="NCBI Taxonomy" id="516124"/>
    <lineage>
        <taxon>Bacteria</taxon>
        <taxon>Bacillati</taxon>
        <taxon>Actinomycetota</taxon>
        <taxon>Actinomycetes</taxon>
        <taxon>Kitasatosporales</taxon>
        <taxon>Streptomycetaceae</taxon>
        <taxon>Embleya</taxon>
    </lineage>
</organism>
<dbReference type="GO" id="GO:0030313">
    <property type="term" value="C:cell envelope"/>
    <property type="evidence" value="ECO:0007669"/>
    <property type="project" value="UniProtKB-SubCell"/>
</dbReference>
<dbReference type="PANTHER" id="PTHR30290:SF10">
    <property type="entry name" value="PERIPLASMIC OLIGOPEPTIDE-BINDING PROTEIN-RELATED"/>
    <property type="match status" value="1"/>
</dbReference>
<evidence type="ECO:0000259" key="5">
    <source>
        <dbReference type="Pfam" id="PF00496"/>
    </source>
</evidence>
<evidence type="ECO:0000313" key="7">
    <source>
        <dbReference type="Proteomes" id="UP000286931"/>
    </source>
</evidence>
<comment type="similarity">
    <text evidence="2">Belongs to the bacterial solute-binding protein 5 family.</text>
</comment>
<comment type="subcellular location">
    <subcellularLocation>
        <location evidence="1">Cell envelope</location>
    </subcellularLocation>
</comment>
<evidence type="ECO:0000256" key="2">
    <source>
        <dbReference type="ARBA" id="ARBA00005695"/>
    </source>
</evidence>
<proteinExistence type="inferred from homology"/>
<dbReference type="Pfam" id="PF00496">
    <property type="entry name" value="SBP_bac_5"/>
    <property type="match status" value="1"/>
</dbReference>
<comment type="caution">
    <text evidence="6">The sequence shown here is derived from an EMBL/GenBank/DDBJ whole genome shotgun (WGS) entry which is preliminary data.</text>
</comment>
<dbReference type="RefSeq" id="WP_126636023.1">
    <property type="nucleotide sequence ID" value="NZ_BIFH01000014.1"/>
</dbReference>
<evidence type="ECO:0000256" key="1">
    <source>
        <dbReference type="ARBA" id="ARBA00004196"/>
    </source>
</evidence>
<dbReference type="GO" id="GO:0015833">
    <property type="term" value="P:peptide transport"/>
    <property type="evidence" value="ECO:0007669"/>
    <property type="project" value="TreeGrafter"/>
</dbReference>
<keyword evidence="3" id="KW-0813">Transport</keyword>
<evidence type="ECO:0000256" key="3">
    <source>
        <dbReference type="ARBA" id="ARBA00022448"/>
    </source>
</evidence>
<dbReference type="AlphaFoldDB" id="A0A401YGQ2"/>
<dbReference type="GO" id="GO:1904680">
    <property type="term" value="F:peptide transmembrane transporter activity"/>
    <property type="evidence" value="ECO:0007669"/>
    <property type="project" value="TreeGrafter"/>
</dbReference>
<protein>
    <submittedName>
        <fullName evidence="6">ABC transporter substrate-binding protein</fullName>
    </submittedName>
</protein>
<dbReference type="Gene3D" id="3.40.190.10">
    <property type="entry name" value="Periplasmic binding protein-like II"/>
    <property type="match status" value="1"/>
</dbReference>
<gene>
    <name evidence="6" type="ORF">EHYA_01442</name>
</gene>
<sequence length="551" mass="58399">MRLSRSAADPASAPLRRLRRAAGSGAAATAALALVAACNGAGGPAASSAEVGPPKAGGTLTFALAADPTCLDPQQFGTNASLNVGRQLVDSLTDQDGRTGEIKPWLATSWEVNPQATAFTFHLRPGVTFADGAPLDGAAVKANLDAVVALGAKATVASSYLAGYRGTAVLDPTTVRVEFAAPSAQFLQATSTMSLGLLSPATLAKTPEQRCQGDLVGSGPFTLRSYKPNQSVELAKRAGYGWGSSLFAHPGEAYLDRLVFKIVPESGVRAGSLESGQVDAISDVQPQDEARFAAGYTVLTRPNPGVVFVLQANVSRPILGEDAVRRAIARAVDRPEVAQTVLTPKYKAATSPLASVTPGYVDLSAQLGYDPEGAKRLLEEAGWRVGSDGVRVRDGRRLSVDVIFAPLFNASQSVLELVQQQLRRVGVDLRLRKLAAGEQNQVQNSGDYDFAYYNVTRSDPDILRTLFGTRTVNRLRIPSGDLDTVLDDQAQNLDPAQRFAKVAEAQRIVTNRAYVVPLFELAQVHGLGPKVHGLTFEASSRLQFHDAWVGN</sequence>